<evidence type="ECO:0000313" key="1">
    <source>
        <dbReference type="EMBL" id="SVC15517.1"/>
    </source>
</evidence>
<proteinExistence type="predicted"/>
<name>A0A382JX53_9ZZZZ</name>
<sequence>NRIITNQQAFIEFLPIYFIIISGNLAEFIS</sequence>
<dbReference type="EMBL" id="UINC01076393">
    <property type="protein sequence ID" value="SVC15517.1"/>
    <property type="molecule type" value="Genomic_DNA"/>
</dbReference>
<organism evidence="1">
    <name type="scientific">marine metagenome</name>
    <dbReference type="NCBI Taxonomy" id="408172"/>
    <lineage>
        <taxon>unclassified sequences</taxon>
        <taxon>metagenomes</taxon>
        <taxon>ecological metagenomes</taxon>
    </lineage>
</organism>
<feature type="non-terminal residue" evidence="1">
    <location>
        <position position="1"/>
    </location>
</feature>
<gene>
    <name evidence="1" type="ORF">METZ01_LOCUS268371</name>
</gene>
<accession>A0A382JX53</accession>
<reference evidence="1" key="1">
    <citation type="submission" date="2018-05" db="EMBL/GenBank/DDBJ databases">
        <authorList>
            <person name="Lanie J.A."/>
            <person name="Ng W.-L."/>
            <person name="Kazmierczak K.M."/>
            <person name="Andrzejewski T.M."/>
            <person name="Davidsen T.M."/>
            <person name="Wayne K.J."/>
            <person name="Tettelin H."/>
            <person name="Glass J.I."/>
            <person name="Rusch D."/>
            <person name="Podicherti R."/>
            <person name="Tsui H.-C.T."/>
            <person name="Winkler M.E."/>
        </authorList>
    </citation>
    <scope>NUCLEOTIDE SEQUENCE</scope>
</reference>
<dbReference type="AlphaFoldDB" id="A0A382JX53"/>
<protein>
    <submittedName>
        <fullName evidence="1">Uncharacterized protein</fullName>
    </submittedName>
</protein>